<accession>A0AAD2FYI7</accession>
<sequence>MNVAEPIPSSYTSSFMGEQKQLVATPPSRMSLKDVHEQNFRATMDSSSIQHSPKSPSIPIKGKAFLSHRQILDQAAAMVDFQDLQFYNRVVTGIKTSTEKQYESKELLEQNEVCLENIIRTRSDGFMEDYLFEPGSDDHPSANNGWDSDDEDQFVLDL</sequence>
<evidence type="ECO:0000313" key="3">
    <source>
        <dbReference type="Proteomes" id="UP001295423"/>
    </source>
</evidence>
<evidence type="ECO:0000313" key="2">
    <source>
        <dbReference type="EMBL" id="CAJ1955537.1"/>
    </source>
</evidence>
<proteinExistence type="predicted"/>
<gene>
    <name evidence="2" type="ORF">CYCCA115_LOCUS15797</name>
</gene>
<organism evidence="2 3">
    <name type="scientific">Cylindrotheca closterium</name>
    <dbReference type="NCBI Taxonomy" id="2856"/>
    <lineage>
        <taxon>Eukaryota</taxon>
        <taxon>Sar</taxon>
        <taxon>Stramenopiles</taxon>
        <taxon>Ochrophyta</taxon>
        <taxon>Bacillariophyta</taxon>
        <taxon>Bacillariophyceae</taxon>
        <taxon>Bacillariophycidae</taxon>
        <taxon>Bacillariales</taxon>
        <taxon>Bacillariaceae</taxon>
        <taxon>Cylindrotheca</taxon>
    </lineage>
</organism>
<evidence type="ECO:0000256" key="1">
    <source>
        <dbReference type="SAM" id="MobiDB-lite"/>
    </source>
</evidence>
<protein>
    <submittedName>
        <fullName evidence="2">Uncharacterized protein</fullName>
    </submittedName>
</protein>
<keyword evidence="3" id="KW-1185">Reference proteome</keyword>
<dbReference type="EMBL" id="CAKOGP040001892">
    <property type="protein sequence ID" value="CAJ1955537.1"/>
    <property type="molecule type" value="Genomic_DNA"/>
</dbReference>
<name>A0AAD2FYI7_9STRA</name>
<reference evidence="2" key="1">
    <citation type="submission" date="2023-08" db="EMBL/GenBank/DDBJ databases">
        <authorList>
            <person name="Audoor S."/>
            <person name="Bilcke G."/>
        </authorList>
    </citation>
    <scope>NUCLEOTIDE SEQUENCE</scope>
</reference>
<dbReference type="Proteomes" id="UP001295423">
    <property type="component" value="Unassembled WGS sequence"/>
</dbReference>
<feature type="region of interest" description="Disordered" evidence="1">
    <location>
        <begin position="1"/>
        <end position="27"/>
    </location>
</feature>
<comment type="caution">
    <text evidence="2">The sequence shown here is derived from an EMBL/GenBank/DDBJ whole genome shotgun (WGS) entry which is preliminary data.</text>
</comment>
<feature type="region of interest" description="Disordered" evidence="1">
    <location>
        <begin position="132"/>
        <end position="151"/>
    </location>
</feature>
<dbReference type="AlphaFoldDB" id="A0AAD2FYI7"/>